<dbReference type="InterPro" id="IPR051016">
    <property type="entry name" value="Diverse_Substrate_AcTransf"/>
</dbReference>
<feature type="domain" description="N-acetyltransferase" evidence="3">
    <location>
        <begin position="1"/>
        <end position="146"/>
    </location>
</feature>
<dbReference type="RefSeq" id="WP_050642585.1">
    <property type="nucleotide sequence ID" value="NZ_CABKUE010000009.1"/>
</dbReference>
<dbReference type="PANTHER" id="PTHR10545:SF29">
    <property type="entry name" value="GH14572P-RELATED"/>
    <property type="match status" value="1"/>
</dbReference>
<name>A0A174ITE4_9FIRM</name>
<dbReference type="Pfam" id="PF00583">
    <property type="entry name" value="Acetyltransf_1"/>
    <property type="match status" value="1"/>
</dbReference>
<keyword evidence="1 4" id="KW-0808">Transferase</keyword>
<keyword evidence="2 4" id="KW-0012">Acyltransferase</keyword>
<dbReference type="Gene3D" id="3.40.630.30">
    <property type="match status" value="1"/>
</dbReference>
<dbReference type="EMBL" id="CYZU01000041">
    <property type="protein sequence ID" value="CUO88857.1"/>
    <property type="molecule type" value="Genomic_DNA"/>
</dbReference>
<proteinExistence type="predicted"/>
<dbReference type="GO" id="GO:0004145">
    <property type="term" value="F:diamine N-acetyltransferase activity"/>
    <property type="evidence" value="ECO:0007669"/>
    <property type="project" value="UniProtKB-EC"/>
</dbReference>
<reference evidence="4 5" key="1">
    <citation type="submission" date="2015-09" db="EMBL/GenBank/DDBJ databases">
        <authorList>
            <consortium name="Pathogen Informatics"/>
        </authorList>
    </citation>
    <scope>NUCLEOTIDE SEQUENCE [LARGE SCALE GENOMIC DNA]</scope>
    <source>
        <strain evidence="4 5">2789STDY5834876</strain>
    </source>
</reference>
<dbReference type="SUPFAM" id="SSF55729">
    <property type="entry name" value="Acyl-CoA N-acyltransferases (Nat)"/>
    <property type="match status" value="1"/>
</dbReference>
<accession>A0A174ITE4</accession>
<evidence type="ECO:0000256" key="1">
    <source>
        <dbReference type="ARBA" id="ARBA00022679"/>
    </source>
</evidence>
<evidence type="ECO:0000256" key="2">
    <source>
        <dbReference type="ARBA" id="ARBA00023315"/>
    </source>
</evidence>
<dbReference type="PANTHER" id="PTHR10545">
    <property type="entry name" value="DIAMINE N-ACETYLTRANSFERASE"/>
    <property type="match status" value="1"/>
</dbReference>
<dbReference type="InterPro" id="IPR000182">
    <property type="entry name" value="GNAT_dom"/>
</dbReference>
<dbReference type="OrthoDB" id="95438at2"/>
<dbReference type="EC" id="2.3.1.57" evidence="4"/>
<sequence>MIREVRQEDREEYLKMAHDFYHSPAVLHPIPDSYIEKTFEECISSGTYGKIYMLEYEGSMAGYGLIAKTFSQEAGGYVYWLEELYILEEYRSKGLGSEFFAYMEAHREEGVTRFRLEIEDDNTRAKALYEKLGYQVLDYRQMKKDF</sequence>
<evidence type="ECO:0000259" key="3">
    <source>
        <dbReference type="PROSITE" id="PS51186"/>
    </source>
</evidence>
<dbReference type="Proteomes" id="UP000095544">
    <property type="component" value="Unassembled WGS sequence"/>
</dbReference>
<dbReference type="AlphaFoldDB" id="A0A174ITE4"/>
<dbReference type="PROSITE" id="PS51186">
    <property type="entry name" value="GNAT"/>
    <property type="match status" value="1"/>
</dbReference>
<gene>
    <name evidence="4" type="primary">bltD_1</name>
    <name evidence="4" type="ORF">ERS852491_03621</name>
</gene>
<dbReference type="InterPro" id="IPR016181">
    <property type="entry name" value="Acyl_CoA_acyltransferase"/>
</dbReference>
<dbReference type="CDD" id="cd04301">
    <property type="entry name" value="NAT_SF"/>
    <property type="match status" value="1"/>
</dbReference>
<dbReference type="STRING" id="39482.ERS852491_03621"/>
<evidence type="ECO:0000313" key="5">
    <source>
        <dbReference type="Proteomes" id="UP000095544"/>
    </source>
</evidence>
<protein>
    <submittedName>
        <fullName evidence="4">Spermine/spermidine acetyltransferase</fullName>
        <ecNumber evidence="4">2.3.1.57</ecNumber>
    </submittedName>
</protein>
<organism evidence="4 5">
    <name type="scientific">Faecalicatena contorta</name>
    <dbReference type="NCBI Taxonomy" id="39482"/>
    <lineage>
        <taxon>Bacteria</taxon>
        <taxon>Bacillati</taxon>
        <taxon>Bacillota</taxon>
        <taxon>Clostridia</taxon>
        <taxon>Lachnospirales</taxon>
        <taxon>Lachnospiraceae</taxon>
        <taxon>Faecalicatena</taxon>
    </lineage>
</organism>
<evidence type="ECO:0000313" key="4">
    <source>
        <dbReference type="EMBL" id="CUO88857.1"/>
    </source>
</evidence>